<dbReference type="PANTHER" id="PTHR33988:SF1">
    <property type="entry name" value="ENDORIBONUCLEASE MAZF7-RELATED"/>
    <property type="match status" value="1"/>
</dbReference>
<dbReference type="GO" id="GO:0016075">
    <property type="term" value="P:rRNA catabolic process"/>
    <property type="evidence" value="ECO:0007669"/>
    <property type="project" value="TreeGrafter"/>
</dbReference>
<dbReference type="EC" id="3.1.-.-" evidence="3"/>
<evidence type="ECO:0000256" key="3">
    <source>
        <dbReference type="PIRNR" id="PIRNR033490"/>
    </source>
</evidence>
<comment type="function">
    <text evidence="3">Toxic component of a type II toxin-antitoxin (TA) system.</text>
</comment>
<evidence type="ECO:0000256" key="1">
    <source>
        <dbReference type="ARBA" id="ARBA00007521"/>
    </source>
</evidence>
<proteinExistence type="inferred from homology"/>
<evidence type="ECO:0000313" key="4">
    <source>
        <dbReference type="EMBL" id="RFA11497.1"/>
    </source>
</evidence>
<dbReference type="EMBL" id="NBXA01000023">
    <property type="protein sequence ID" value="RFA11497.1"/>
    <property type="molecule type" value="Genomic_DNA"/>
</dbReference>
<dbReference type="Gene3D" id="2.30.30.110">
    <property type="match status" value="1"/>
</dbReference>
<dbReference type="AlphaFoldDB" id="A0A3E0VRK9"/>
<accession>A0A3E0VRK9</accession>
<dbReference type="GO" id="GO:0003677">
    <property type="term" value="F:DNA binding"/>
    <property type="evidence" value="ECO:0007669"/>
    <property type="project" value="InterPro"/>
</dbReference>
<dbReference type="PIRSF" id="PIRSF033490">
    <property type="entry name" value="MazF"/>
    <property type="match status" value="1"/>
</dbReference>
<dbReference type="InterPro" id="IPR011067">
    <property type="entry name" value="Plasmid_toxin/cell-grow_inhib"/>
</dbReference>
<sequence>MAADLRRGMVVWAELDPVRGREQAGRRPALIIASDLYLQQADTLAIIVPATTTDRGWPNHVALRGASLTLPQQTFAMTEQPRAVTRERLFDIAGTVDAATMQEVDVWLRDFLALP</sequence>
<dbReference type="GO" id="GO:0006402">
    <property type="term" value="P:mRNA catabolic process"/>
    <property type="evidence" value="ECO:0007669"/>
    <property type="project" value="TreeGrafter"/>
</dbReference>
<keyword evidence="2" id="KW-1277">Toxin-antitoxin system</keyword>
<evidence type="ECO:0000313" key="5">
    <source>
        <dbReference type="Proteomes" id="UP000256709"/>
    </source>
</evidence>
<dbReference type="SUPFAM" id="SSF50118">
    <property type="entry name" value="Cell growth inhibitor/plasmid maintenance toxic component"/>
    <property type="match status" value="1"/>
</dbReference>
<gene>
    <name evidence="4" type="ORF">B7R21_12370</name>
</gene>
<dbReference type="GO" id="GO:0004521">
    <property type="term" value="F:RNA endonuclease activity"/>
    <property type="evidence" value="ECO:0007669"/>
    <property type="project" value="TreeGrafter"/>
</dbReference>
<dbReference type="RefSeq" id="WP_116283565.1">
    <property type="nucleotide sequence ID" value="NZ_NBXA01000023.1"/>
</dbReference>
<dbReference type="Pfam" id="PF02452">
    <property type="entry name" value="PemK_toxin"/>
    <property type="match status" value="1"/>
</dbReference>
<protein>
    <recommendedName>
        <fullName evidence="3">mRNA interferase</fullName>
        <ecNumber evidence="3">3.1.-.-</ecNumber>
    </recommendedName>
</protein>
<name>A0A3E0VRK9_9MICO</name>
<dbReference type="OrthoDB" id="9808744at2"/>
<comment type="similarity">
    <text evidence="1 3">Belongs to the PemK/MazF family.</text>
</comment>
<dbReference type="Proteomes" id="UP000256709">
    <property type="component" value="Unassembled WGS sequence"/>
</dbReference>
<organism evidence="4 5">
    <name type="scientific">Subtercola boreus</name>
    <dbReference type="NCBI Taxonomy" id="120213"/>
    <lineage>
        <taxon>Bacteria</taxon>
        <taxon>Bacillati</taxon>
        <taxon>Actinomycetota</taxon>
        <taxon>Actinomycetes</taxon>
        <taxon>Micrococcales</taxon>
        <taxon>Microbacteriaceae</taxon>
        <taxon>Subtercola</taxon>
    </lineage>
</organism>
<keyword evidence="3" id="KW-0540">Nuclease</keyword>
<dbReference type="PANTHER" id="PTHR33988">
    <property type="entry name" value="ENDORIBONUCLEASE MAZF-RELATED"/>
    <property type="match status" value="1"/>
</dbReference>
<dbReference type="GO" id="GO:0016787">
    <property type="term" value="F:hydrolase activity"/>
    <property type="evidence" value="ECO:0007669"/>
    <property type="project" value="UniProtKB-KW"/>
</dbReference>
<evidence type="ECO:0000256" key="2">
    <source>
        <dbReference type="ARBA" id="ARBA00022649"/>
    </source>
</evidence>
<comment type="caution">
    <text evidence="4">The sequence shown here is derived from an EMBL/GenBank/DDBJ whole genome shotgun (WGS) entry which is preliminary data.</text>
</comment>
<keyword evidence="3" id="KW-0255">Endonuclease</keyword>
<keyword evidence="3" id="KW-0378">Hydrolase</keyword>
<reference evidence="4 5" key="1">
    <citation type="submission" date="2017-04" db="EMBL/GenBank/DDBJ databases">
        <title>Comparative genome analysis of Subtercola boreus.</title>
        <authorList>
            <person name="Cho Y.-J."/>
            <person name="Cho A."/>
            <person name="Kim O.-S."/>
            <person name="Lee J.-I."/>
        </authorList>
    </citation>
    <scope>NUCLEOTIDE SEQUENCE [LARGE SCALE GENOMIC DNA]</scope>
    <source>
        <strain evidence="4 5">P27444</strain>
    </source>
</reference>
<dbReference type="InterPro" id="IPR003477">
    <property type="entry name" value="PemK-like"/>
</dbReference>